<evidence type="ECO:0000313" key="3">
    <source>
        <dbReference type="Proteomes" id="UP000886520"/>
    </source>
</evidence>
<comment type="caution">
    <text evidence="2">The sequence shown here is derived from an EMBL/GenBank/DDBJ whole genome shotgun (WGS) entry which is preliminary data.</text>
</comment>
<gene>
    <name evidence="2" type="ORF">GOP47_0008849</name>
</gene>
<dbReference type="EMBL" id="JABFUD020000008">
    <property type="protein sequence ID" value="KAI5076784.1"/>
    <property type="molecule type" value="Genomic_DNA"/>
</dbReference>
<feature type="region of interest" description="Disordered" evidence="1">
    <location>
        <begin position="107"/>
        <end position="134"/>
    </location>
</feature>
<evidence type="ECO:0000313" key="2">
    <source>
        <dbReference type="EMBL" id="KAI5076784.1"/>
    </source>
</evidence>
<evidence type="ECO:0000256" key="1">
    <source>
        <dbReference type="SAM" id="MobiDB-lite"/>
    </source>
</evidence>
<proteinExistence type="predicted"/>
<feature type="compositionally biased region" description="Basic and acidic residues" evidence="1">
    <location>
        <begin position="64"/>
        <end position="77"/>
    </location>
</feature>
<keyword evidence="3" id="KW-1185">Reference proteome</keyword>
<dbReference type="Proteomes" id="UP000886520">
    <property type="component" value="Chromosome 8"/>
</dbReference>
<dbReference type="AlphaFoldDB" id="A0A9D4UZE7"/>
<dbReference type="OrthoDB" id="1998172at2759"/>
<name>A0A9D4UZE7_ADICA</name>
<sequence>MVIIVVAKAYINGHYIVKDEEDVTPASQDLQGTDMMGVKNGGPGPTKVFVKDVEDLAKNVKGEANDVKKVDNSEDGAKGGTTEKNVNKGKFQDKVSDLIDVDVDATDPEKVGDAMPTSPGDFTLSGLLSAVGRK</sequence>
<reference evidence="2" key="1">
    <citation type="submission" date="2021-01" db="EMBL/GenBank/DDBJ databases">
        <title>Adiantum capillus-veneris genome.</title>
        <authorList>
            <person name="Fang Y."/>
            <person name="Liao Q."/>
        </authorList>
    </citation>
    <scope>NUCLEOTIDE SEQUENCE</scope>
    <source>
        <strain evidence="2">H3</strain>
        <tissue evidence="2">Leaf</tissue>
    </source>
</reference>
<protein>
    <submittedName>
        <fullName evidence="2">Uncharacterized protein</fullName>
    </submittedName>
</protein>
<organism evidence="2 3">
    <name type="scientific">Adiantum capillus-veneris</name>
    <name type="common">Maidenhair fern</name>
    <dbReference type="NCBI Taxonomy" id="13818"/>
    <lineage>
        <taxon>Eukaryota</taxon>
        <taxon>Viridiplantae</taxon>
        <taxon>Streptophyta</taxon>
        <taxon>Embryophyta</taxon>
        <taxon>Tracheophyta</taxon>
        <taxon>Polypodiopsida</taxon>
        <taxon>Polypodiidae</taxon>
        <taxon>Polypodiales</taxon>
        <taxon>Pteridineae</taxon>
        <taxon>Pteridaceae</taxon>
        <taxon>Vittarioideae</taxon>
        <taxon>Adiantum</taxon>
    </lineage>
</organism>
<feature type="region of interest" description="Disordered" evidence="1">
    <location>
        <begin position="64"/>
        <end position="89"/>
    </location>
</feature>
<accession>A0A9D4UZE7</accession>